<feature type="transmembrane region" description="Helical" evidence="1">
    <location>
        <begin position="24"/>
        <end position="43"/>
    </location>
</feature>
<proteinExistence type="predicted"/>
<reference evidence="2" key="1">
    <citation type="submission" date="2018-02" db="EMBL/GenBank/DDBJ databases">
        <authorList>
            <person name="Cohen D.B."/>
            <person name="Kent A.D."/>
        </authorList>
    </citation>
    <scope>NUCLEOTIDE SEQUENCE</scope>
</reference>
<keyword evidence="1" id="KW-0812">Transmembrane</keyword>
<accession>A0A2N9FYE7</accession>
<keyword evidence="1" id="KW-0472">Membrane</keyword>
<evidence type="ECO:0000313" key="2">
    <source>
        <dbReference type="EMBL" id="SPC91804.1"/>
    </source>
</evidence>
<sequence length="44" mass="5089">MDSLGALVEAMKEFRFLGFTNSSLRWRFVMLVASIGFVHVTFYN</sequence>
<keyword evidence="1" id="KW-1133">Transmembrane helix</keyword>
<dbReference type="EMBL" id="OIVN01001255">
    <property type="protein sequence ID" value="SPC91804.1"/>
    <property type="molecule type" value="Genomic_DNA"/>
</dbReference>
<organism evidence="2">
    <name type="scientific">Fagus sylvatica</name>
    <name type="common">Beechnut</name>
    <dbReference type="NCBI Taxonomy" id="28930"/>
    <lineage>
        <taxon>Eukaryota</taxon>
        <taxon>Viridiplantae</taxon>
        <taxon>Streptophyta</taxon>
        <taxon>Embryophyta</taxon>
        <taxon>Tracheophyta</taxon>
        <taxon>Spermatophyta</taxon>
        <taxon>Magnoliopsida</taxon>
        <taxon>eudicotyledons</taxon>
        <taxon>Gunneridae</taxon>
        <taxon>Pentapetalae</taxon>
        <taxon>rosids</taxon>
        <taxon>fabids</taxon>
        <taxon>Fagales</taxon>
        <taxon>Fagaceae</taxon>
        <taxon>Fagus</taxon>
    </lineage>
</organism>
<dbReference type="AlphaFoldDB" id="A0A2N9FYE7"/>
<gene>
    <name evidence="2" type="ORF">FSB_LOCUS19686</name>
</gene>
<name>A0A2N9FYE7_FAGSY</name>
<evidence type="ECO:0000256" key="1">
    <source>
        <dbReference type="SAM" id="Phobius"/>
    </source>
</evidence>
<protein>
    <submittedName>
        <fullName evidence="2">Uncharacterized protein</fullName>
    </submittedName>
</protein>